<keyword evidence="13" id="KW-1185">Reference proteome</keyword>
<accession>A0A316YYN2</accession>
<dbReference type="STRING" id="215250.A0A316YYN2"/>
<keyword evidence="7 9" id="KW-0503">Monooxygenase</keyword>
<dbReference type="UniPathway" id="UPA00253">
    <property type="reaction ID" value="UER00328"/>
</dbReference>
<dbReference type="PRINTS" id="PR00420">
    <property type="entry name" value="RNGMNOXGNASE"/>
</dbReference>
<comment type="function">
    <text evidence="9">Catalyzes the hydroxylation of L-kynurenine (L-Kyn) to form 3-hydroxy-L-kynurenine (L-3OHKyn). Required for synthesis of quinolinic acid.</text>
</comment>
<evidence type="ECO:0000256" key="9">
    <source>
        <dbReference type="HAMAP-Rule" id="MF_03018"/>
    </source>
</evidence>
<dbReference type="GO" id="GO:0071949">
    <property type="term" value="F:FAD binding"/>
    <property type="evidence" value="ECO:0007669"/>
    <property type="project" value="InterPro"/>
</dbReference>
<evidence type="ECO:0000259" key="11">
    <source>
        <dbReference type="Pfam" id="PF01494"/>
    </source>
</evidence>
<keyword evidence="9 10" id="KW-0472">Membrane</keyword>
<dbReference type="HAMAP" id="MF_01971">
    <property type="entry name" value="Kynurenine_monooxygenase"/>
    <property type="match status" value="1"/>
</dbReference>
<dbReference type="OrthoDB" id="10053569at2759"/>
<dbReference type="GO" id="GO:0004502">
    <property type="term" value="F:kynurenine 3-monooxygenase activity"/>
    <property type="evidence" value="ECO:0007669"/>
    <property type="project" value="UniProtKB-UniRule"/>
</dbReference>
<evidence type="ECO:0000256" key="4">
    <source>
        <dbReference type="ARBA" id="ARBA00022827"/>
    </source>
</evidence>
<keyword evidence="3 9" id="KW-0662">Pyridine nucleotide biosynthesis</keyword>
<evidence type="ECO:0000313" key="12">
    <source>
        <dbReference type="EMBL" id="PWN94291.1"/>
    </source>
</evidence>
<dbReference type="Proteomes" id="UP000245768">
    <property type="component" value="Unassembled WGS sequence"/>
</dbReference>
<evidence type="ECO:0000256" key="2">
    <source>
        <dbReference type="ARBA" id="ARBA00022630"/>
    </source>
</evidence>
<dbReference type="Gene3D" id="3.50.50.60">
    <property type="entry name" value="FAD/NAD(P)-binding domain"/>
    <property type="match status" value="1"/>
</dbReference>
<reference evidence="12 13" key="1">
    <citation type="journal article" date="2018" name="Mol. Biol. Evol.">
        <title>Broad Genomic Sampling Reveals a Smut Pathogenic Ancestry of the Fungal Clade Ustilaginomycotina.</title>
        <authorList>
            <person name="Kijpornyongpan T."/>
            <person name="Mondo S.J."/>
            <person name="Barry K."/>
            <person name="Sandor L."/>
            <person name="Lee J."/>
            <person name="Lipzen A."/>
            <person name="Pangilinan J."/>
            <person name="LaButti K."/>
            <person name="Hainaut M."/>
            <person name="Henrissat B."/>
            <person name="Grigoriev I.V."/>
            <person name="Spatafora J.W."/>
            <person name="Aime M.C."/>
        </authorList>
    </citation>
    <scope>NUCLEOTIDE SEQUENCE [LARGE SCALE GENOMIC DNA]</scope>
    <source>
        <strain evidence="12 13">MCA 4198</strain>
    </source>
</reference>
<keyword evidence="6 9" id="KW-0560">Oxidoreductase</keyword>
<evidence type="ECO:0000256" key="3">
    <source>
        <dbReference type="ARBA" id="ARBA00022642"/>
    </source>
</evidence>
<comment type="cofactor">
    <cofactor evidence="1 9">
        <name>FAD</name>
        <dbReference type="ChEBI" id="CHEBI:57692"/>
    </cofactor>
</comment>
<evidence type="ECO:0000256" key="7">
    <source>
        <dbReference type="ARBA" id="ARBA00023033"/>
    </source>
</evidence>
<sequence length="518" mass="57248">MTTAGRAAVVGAGPVGCLTALGLAQRGYEVDLFDLRDRIVADAHEAQKDPSRQRSINLAISTRGLAGLAAVDEALAETVLSSAVPMHARMIHTKAGEQMSQLYGIHGESINSVSRTLLNALVVEHAEANPRINVHYRHKLKHINFHARSRRREDEDEDEDEVQLQFAVSGKDEREGIYTADVVFGCDGMHSIVRSEMAKAVRMDFSQSYIDNSYVELHIPADPNGDFALDPNHLHIWPRHDFMLIALANQDKSFTSTLFAPSKVFDENLSSAKGISDFFDEHFADAVDLLGREALIRDISQRRPSPLATIRCRPYHYKSRAILLGDASHAMVPFYGQGLNCGLEDVRVMLDLIDKHAGPTASVDLSTGTDISFGPHSRVDSGVHVTGQNAKATAASASTKAKAKQRAVALHQAFDAYTSSRHNDLVAISELALDNYREMCSRVVSTPYLVRKRVDNMLMKVLPSAWWASLYTMVTFSNEGYHKARERERRQARILGGLGWSVGFAGVAALFLARRHLY</sequence>
<evidence type="ECO:0000256" key="1">
    <source>
        <dbReference type="ARBA" id="ARBA00001974"/>
    </source>
</evidence>
<dbReference type="GO" id="GO:0034354">
    <property type="term" value="P:'de novo' NAD+ biosynthetic process from L-tryptophan"/>
    <property type="evidence" value="ECO:0007669"/>
    <property type="project" value="UniProtKB-UniRule"/>
</dbReference>
<comment type="pathway">
    <text evidence="9">Cofactor biosynthesis; NAD(+) biosynthesis; quinolinate from L-kynurenine: step 1/3.</text>
</comment>
<feature type="domain" description="FAD-binding" evidence="11">
    <location>
        <begin position="8"/>
        <end position="348"/>
    </location>
</feature>
<dbReference type="InParanoid" id="A0A316YYN2"/>
<comment type="subcellular location">
    <subcellularLocation>
        <location evidence="9">Mitochondrion outer membrane</location>
    </subcellularLocation>
</comment>
<dbReference type="Pfam" id="PF01494">
    <property type="entry name" value="FAD_binding_3"/>
    <property type="match status" value="1"/>
</dbReference>
<keyword evidence="9" id="KW-0496">Mitochondrion</keyword>
<dbReference type="PANTHER" id="PTHR46028">
    <property type="entry name" value="KYNURENINE 3-MONOOXYGENASE"/>
    <property type="match status" value="1"/>
</dbReference>
<evidence type="ECO:0000256" key="6">
    <source>
        <dbReference type="ARBA" id="ARBA00023002"/>
    </source>
</evidence>
<dbReference type="PANTHER" id="PTHR46028:SF2">
    <property type="entry name" value="KYNURENINE 3-MONOOXYGENASE"/>
    <property type="match status" value="1"/>
</dbReference>
<dbReference type="InterPro" id="IPR002938">
    <property type="entry name" value="FAD-bd"/>
</dbReference>
<keyword evidence="10" id="KW-0812">Transmembrane</keyword>
<dbReference type="EC" id="1.14.13.9" evidence="9"/>
<dbReference type="GO" id="GO:0070189">
    <property type="term" value="P:kynurenine metabolic process"/>
    <property type="evidence" value="ECO:0007669"/>
    <property type="project" value="TreeGrafter"/>
</dbReference>
<proteinExistence type="inferred from homology"/>
<keyword evidence="2 9" id="KW-0285">Flavoprotein</keyword>
<keyword evidence="9" id="KW-1000">Mitochondrion outer membrane</keyword>
<comment type="similarity">
    <text evidence="9">Belongs to the aromatic-ring hydroxylase family. KMO subfamily.</text>
</comment>
<evidence type="ECO:0000256" key="8">
    <source>
        <dbReference type="ARBA" id="ARBA00047818"/>
    </source>
</evidence>
<evidence type="ECO:0000256" key="5">
    <source>
        <dbReference type="ARBA" id="ARBA00022857"/>
    </source>
</evidence>
<keyword evidence="5 9" id="KW-0521">NADP</keyword>
<dbReference type="InterPro" id="IPR027545">
    <property type="entry name" value="Kynurenine_monooxygenase"/>
</dbReference>
<feature type="transmembrane region" description="Helical" evidence="10">
    <location>
        <begin position="494"/>
        <end position="513"/>
    </location>
</feature>
<dbReference type="GO" id="GO:0005741">
    <property type="term" value="C:mitochondrial outer membrane"/>
    <property type="evidence" value="ECO:0007669"/>
    <property type="project" value="UniProtKB-SubCell"/>
</dbReference>
<organism evidence="12 13">
    <name type="scientific">Acaromyces ingoldii</name>
    <dbReference type="NCBI Taxonomy" id="215250"/>
    <lineage>
        <taxon>Eukaryota</taxon>
        <taxon>Fungi</taxon>
        <taxon>Dikarya</taxon>
        <taxon>Basidiomycota</taxon>
        <taxon>Ustilaginomycotina</taxon>
        <taxon>Exobasidiomycetes</taxon>
        <taxon>Exobasidiales</taxon>
        <taxon>Cryptobasidiaceae</taxon>
        <taxon>Acaromyces</taxon>
    </lineage>
</organism>
<evidence type="ECO:0000256" key="10">
    <source>
        <dbReference type="SAM" id="Phobius"/>
    </source>
</evidence>
<gene>
    <name evidence="9" type="primary">BNA4</name>
    <name evidence="12" type="ORF">FA10DRAFT_277868</name>
</gene>
<keyword evidence="10" id="KW-1133">Transmembrane helix</keyword>
<dbReference type="GO" id="GO:0006569">
    <property type="term" value="P:L-tryptophan catabolic process"/>
    <property type="evidence" value="ECO:0007669"/>
    <property type="project" value="UniProtKB-UniRule"/>
</dbReference>
<protein>
    <recommendedName>
        <fullName evidence="9">Kynurenine 3-monooxygenase</fullName>
        <ecNumber evidence="9">1.14.13.9</ecNumber>
    </recommendedName>
    <alternativeName>
        <fullName evidence="9">Biosynthesis of nicotinic acid protein 4</fullName>
    </alternativeName>
    <alternativeName>
        <fullName evidence="9">Kynurenine 3-hydroxylase</fullName>
    </alternativeName>
</protein>
<comment type="catalytic activity">
    <reaction evidence="8 9">
        <text>L-kynurenine + NADPH + O2 + H(+) = 3-hydroxy-L-kynurenine + NADP(+) + H2O</text>
        <dbReference type="Rhea" id="RHEA:20545"/>
        <dbReference type="ChEBI" id="CHEBI:15377"/>
        <dbReference type="ChEBI" id="CHEBI:15378"/>
        <dbReference type="ChEBI" id="CHEBI:15379"/>
        <dbReference type="ChEBI" id="CHEBI:57783"/>
        <dbReference type="ChEBI" id="CHEBI:57959"/>
        <dbReference type="ChEBI" id="CHEBI:58125"/>
        <dbReference type="ChEBI" id="CHEBI:58349"/>
        <dbReference type="EC" id="1.14.13.9"/>
    </reaction>
</comment>
<dbReference type="GO" id="GO:0019805">
    <property type="term" value="P:quinolinate biosynthetic process"/>
    <property type="evidence" value="ECO:0007669"/>
    <property type="project" value="UniProtKB-UniRule"/>
</dbReference>
<name>A0A316YYN2_9BASI</name>
<dbReference type="AlphaFoldDB" id="A0A316YYN2"/>
<keyword evidence="4 9" id="KW-0274">FAD</keyword>
<dbReference type="SUPFAM" id="SSF51905">
    <property type="entry name" value="FAD/NAD(P)-binding domain"/>
    <property type="match status" value="1"/>
</dbReference>
<evidence type="ECO:0000313" key="13">
    <source>
        <dbReference type="Proteomes" id="UP000245768"/>
    </source>
</evidence>
<dbReference type="GO" id="GO:0043420">
    <property type="term" value="P:anthranilate metabolic process"/>
    <property type="evidence" value="ECO:0007669"/>
    <property type="project" value="UniProtKB-UniRule"/>
</dbReference>
<dbReference type="InterPro" id="IPR036188">
    <property type="entry name" value="FAD/NAD-bd_sf"/>
</dbReference>
<dbReference type="EMBL" id="KZ819634">
    <property type="protein sequence ID" value="PWN94291.1"/>
    <property type="molecule type" value="Genomic_DNA"/>
</dbReference>